<evidence type="ECO:0000256" key="1">
    <source>
        <dbReference type="SAM" id="MobiDB-lite"/>
    </source>
</evidence>
<feature type="non-terminal residue" evidence="2">
    <location>
        <position position="1"/>
    </location>
</feature>
<evidence type="ECO:0000313" key="3">
    <source>
        <dbReference type="Proteomes" id="UP001328107"/>
    </source>
</evidence>
<dbReference type="Proteomes" id="UP001328107">
    <property type="component" value="Unassembled WGS sequence"/>
</dbReference>
<dbReference type="EMBL" id="BTRK01000003">
    <property type="protein sequence ID" value="GMR43806.1"/>
    <property type="molecule type" value="Genomic_DNA"/>
</dbReference>
<dbReference type="AlphaFoldDB" id="A0AAN5CHE3"/>
<protein>
    <submittedName>
        <fullName evidence="2">Uncharacterized protein</fullName>
    </submittedName>
</protein>
<reference evidence="3" key="1">
    <citation type="submission" date="2022-10" db="EMBL/GenBank/DDBJ databases">
        <title>Genome assembly of Pristionchus species.</title>
        <authorList>
            <person name="Yoshida K."/>
            <person name="Sommer R.J."/>
        </authorList>
    </citation>
    <scope>NUCLEOTIDE SEQUENCE [LARGE SCALE GENOMIC DNA]</scope>
    <source>
        <strain evidence="3">RS5460</strain>
    </source>
</reference>
<comment type="caution">
    <text evidence="2">The sequence shown here is derived from an EMBL/GenBank/DDBJ whole genome shotgun (WGS) entry which is preliminary data.</text>
</comment>
<name>A0AAN5CHE3_9BILA</name>
<feature type="non-terminal residue" evidence="2">
    <location>
        <position position="112"/>
    </location>
</feature>
<organism evidence="2 3">
    <name type="scientific">Pristionchus mayeri</name>
    <dbReference type="NCBI Taxonomy" id="1317129"/>
    <lineage>
        <taxon>Eukaryota</taxon>
        <taxon>Metazoa</taxon>
        <taxon>Ecdysozoa</taxon>
        <taxon>Nematoda</taxon>
        <taxon>Chromadorea</taxon>
        <taxon>Rhabditida</taxon>
        <taxon>Rhabditina</taxon>
        <taxon>Diplogasteromorpha</taxon>
        <taxon>Diplogasteroidea</taxon>
        <taxon>Neodiplogasteridae</taxon>
        <taxon>Pristionchus</taxon>
    </lineage>
</organism>
<feature type="compositionally biased region" description="Acidic residues" evidence="1">
    <location>
        <begin position="32"/>
        <end position="43"/>
    </location>
</feature>
<keyword evidence="3" id="KW-1185">Reference proteome</keyword>
<sequence length="112" mass="12781">GGRDSMAVDPVDNQRRRTSNNEAHDSPGNDILESEGEKEEAFDEANLSKISSLEFLEDEETFRERINQIKTRRNARVDELHEETVMHDNLDNGIYGLESMADCPNENEGKKE</sequence>
<accession>A0AAN5CHE3</accession>
<gene>
    <name evidence="2" type="ORF">PMAYCL1PPCAC_14001</name>
</gene>
<evidence type="ECO:0000313" key="2">
    <source>
        <dbReference type="EMBL" id="GMR43806.1"/>
    </source>
</evidence>
<feature type="region of interest" description="Disordered" evidence="1">
    <location>
        <begin position="1"/>
        <end position="45"/>
    </location>
</feature>
<proteinExistence type="predicted"/>